<evidence type="ECO:0000256" key="2">
    <source>
        <dbReference type="ARBA" id="ARBA00022490"/>
    </source>
</evidence>
<dbReference type="PANTHER" id="PTHR10381:SF70">
    <property type="entry name" value="ATP-DEPENDENT CLP PROTEASE PROTEOLYTIC SUBUNIT"/>
    <property type="match status" value="1"/>
</dbReference>
<dbReference type="Gene3D" id="3.90.226.10">
    <property type="entry name" value="2-enoyl-CoA Hydratase, Chain A, domain 1"/>
    <property type="match status" value="1"/>
</dbReference>
<dbReference type="Pfam" id="PF00574">
    <property type="entry name" value="CLP_protease"/>
    <property type="match status" value="1"/>
</dbReference>
<keyword evidence="5" id="KW-0720">Serine protease</keyword>
<dbReference type="SUPFAM" id="SSF52096">
    <property type="entry name" value="ClpP/crotonase"/>
    <property type="match status" value="1"/>
</dbReference>
<keyword evidence="8" id="KW-1185">Reference proteome</keyword>
<evidence type="ECO:0000313" key="8">
    <source>
        <dbReference type="Proteomes" id="UP001308005"/>
    </source>
</evidence>
<evidence type="ECO:0000256" key="5">
    <source>
        <dbReference type="ARBA" id="ARBA00022825"/>
    </source>
</evidence>
<dbReference type="InterPro" id="IPR029045">
    <property type="entry name" value="ClpP/crotonase-like_dom_sf"/>
</dbReference>
<keyword evidence="4 7" id="KW-0378">Hydrolase</keyword>
<evidence type="ECO:0000256" key="3">
    <source>
        <dbReference type="ARBA" id="ARBA00022670"/>
    </source>
</evidence>
<comment type="similarity">
    <text evidence="1 6">Belongs to the peptidase S14 family.</text>
</comment>
<dbReference type="PANTHER" id="PTHR10381">
    <property type="entry name" value="ATP-DEPENDENT CLP PROTEASE PROTEOLYTIC SUBUNIT"/>
    <property type="match status" value="1"/>
</dbReference>
<comment type="caution">
    <text evidence="7">The sequence shown here is derived from an EMBL/GenBank/DDBJ whole genome shotgun (WGS) entry which is preliminary data.</text>
</comment>
<reference evidence="7 8" key="2">
    <citation type="submission" date="2024-01" db="EMBL/GenBank/DDBJ databases">
        <authorList>
            <person name="Xie X."/>
        </authorList>
    </citation>
    <scope>NUCLEOTIDE SEQUENCE [LARGE SCALE GENOMIC DNA]</scope>
    <source>
        <strain evidence="7">SCUT-1</strain>
    </source>
</reference>
<dbReference type="RefSeq" id="WP_324694146.1">
    <property type="nucleotide sequence ID" value="NZ_JAYMYJ010000061.1"/>
</dbReference>
<evidence type="ECO:0000256" key="1">
    <source>
        <dbReference type="ARBA" id="ARBA00007039"/>
    </source>
</evidence>
<dbReference type="Proteomes" id="UP001308005">
    <property type="component" value="Unassembled WGS sequence"/>
</dbReference>
<dbReference type="CDD" id="cd07016">
    <property type="entry name" value="S14_ClpP_1"/>
    <property type="match status" value="1"/>
</dbReference>
<evidence type="ECO:0000256" key="4">
    <source>
        <dbReference type="ARBA" id="ARBA00022801"/>
    </source>
</evidence>
<gene>
    <name evidence="7" type="ORF">VSS37_07310</name>
</gene>
<organism evidence="7 8">
    <name type="scientific">Candidatus Thiothrix phosphatis</name>
    <dbReference type="NCBI Taxonomy" id="3112415"/>
    <lineage>
        <taxon>Bacteria</taxon>
        <taxon>Pseudomonadati</taxon>
        <taxon>Pseudomonadota</taxon>
        <taxon>Gammaproteobacteria</taxon>
        <taxon>Thiotrichales</taxon>
        <taxon>Thiotrichaceae</taxon>
        <taxon>Thiothrix</taxon>
    </lineage>
</organism>
<dbReference type="EMBL" id="JAYMYJ010000061">
    <property type="protein sequence ID" value="MEB4590782.1"/>
    <property type="molecule type" value="Genomic_DNA"/>
</dbReference>
<feature type="non-terminal residue" evidence="7">
    <location>
        <position position="1"/>
    </location>
</feature>
<protein>
    <recommendedName>
        <fullName evidence="6">ATP-dependent Clp protease proteolytic subunit</fullName>
    </recommendedName>
</protein>
<dbReference type="NCBIfam" id="NF045542">
    <property type="entry name" value="Clp_rel_HeadMat"/>
    <property type="match status" value="1"/>
</dbReference>
<dbReference type="PRINTS" id="PR00127">
    <property type="entry name" value="CLPPROTEASEP"/>
</dbReference>
<dbReference type="InterPro" id="IPR023562">
    <property type="entry name" value="ClpP/TepA"/>
</dbReference>
<dbReference type="InterPro" id="IPR001907">
    <property type="entry name" value="ClpP"/>
</dbReference>
<evidence type="ECO:0000313" key="7">
    <source>
        <dbReference type="EMBL" id="MEB4590782.1"/>
    </source>
</evidence>
<sequence>AQQFLADLQGAGDVETITVYLNTVGGSFYDGLPIYNTLKQHKAHVTVKVMGYALSMGSVIMLAGDVVEAAENSLVMIHRAQGGVWGDAEDMAHASQVLQKHEQAVIPEYMRRLGKSEQDVMALLKAETWYTASEAKAAGLVDAVTAATLTGKGGAADMQAESWEYASQHFRNIPQAVMQRMNRRSAVFS</sequence>
<keyword evidence="2" id="KW-0963">Cytoplasm</keyword>
<proteinExistence type="inferred from homology"/>
<evidence type="ECO:0000256" key="6">
    <source>
        <dbReference type="RuleBase" id="RU003567"/>
    </source>
</evidence>
<keyword evidence="3 7" id="KW-0645">Protease</keyword>
<accession>A0ABU6CXG8</accession>
<name>A0ABU6CXG8_9GAMM</name>
<dbReference type="GO" id="GO:0008233">
    <property type="term" value="F:peptidase activity"/>
    <property type="evidence" value="ECO:0007669"/>
    <property type="project" value="UniProtKB-KW"/>
</dbReference>
<dbReference type="GO" id="GO:0006508">
    <property type="term" value="P:proteolysis"/>
    <property type="evidence" value="ECO:0007669"/>
    <property type="project" value="UniProtKB-KW"/>
</dbReference>
<reference evidence="8" key="1">
    <citation type="submission" date="2023-07" db="EMBL/GenBank/DDBJ databases">
        <title>The carbon used by Thiothrix.</title>
        <authorList>
            <person name="Chen L."/>
        </authorList>
    </citation>
    <scope>NUCLEOTIDE SEQUENCE [LARGE SCALE GENOMIC DNA]</scope>
</reference>